<keyword evidence="2" id="KW-0560">Oxidoreductase</keyword>
<evidence type="ECO:0000313" key="3">
    <source>
        <dbReference type="Proteomes" id="UP001204151"/>
    </source>
</evidence>
<evidence type="ECO:0000259" key="1">
    <source>
        <dbReference type="PROSITE" id="PS51725"/>
    </source>
</evidence>
<dbReference type="PANTHER" id="PTHR37811:SF2">
    <property type="entry name" value="ABM DOMAIN-CONTAINING PROTEIN"/>
    <property type="match status" value="1"/>
</dbReference>
<dbReference type="Gene3D" id="3.30.70.100">
    <property type="match status" value="1"/>
</dbReference>
<evidence type="ECO:0000313" key="2">
    <source>
        <dbReference type="EMBL" id="MCS0583497.1"/>
    </source>
</evidence>
<proteinExistence type="predicted"/>
<dbReference type="RefSeq" id="WP_258818077.1">
    <property type="nucleotide sequence ID" value="NZ_JANUGW010000013.1"/>
</dbReference>
<dbReference type="GO" id="GO:0004497">
    <property type="term" value="F:monooxygenase activity"/>
    <property type="evidence" value="ECO:0007669"/>
    <property type="project" value="UniProtKB-KW"/>
</dbReference>
<dbReference type="InterPro" id="IPR011008">
    <property type="entry name" value="Dimeric_a/b-barrel"/>
</dbReference>
<dbReference type="InterPro" id="IPR007138">
    <property type="entry name" value="ABM_dom"/>
</dbReference>
<sequence>MIVVIFEVEPDPARRQDYLDAAAALRAELEAIDGFLSIERFASLAQPEKILSLSFWRDEDAVKRWRTLPSHRAMQTAGRAGIFRGYRLRVAAVVRDYGMHDRAEAPLDARAVHG</sequence>
<gene>
    <name evidence="2" type="ORF">NX784_18050</name>
</gene>
<keyword evidence="2" id="KW-0503">Monooxygenase</keyword>
<dbReference type="SUPFAM" id="SSF54909">
    <property type="entry name" value="Dimeric alpha+beta barrel"/>
    <property type="match status" value="1"/>
</dbReference>
<accession>A0ABT1ZU87</accession>
<reference evidence="2 3" key="1">
    <citation type="submission" date="2022-08" db="EMBL/GenBank/DDBJ databases">
        <title>Reclassification of Massilia species as members of the genera Telluria, Duganella, Pseudoduganella, Mokoshia gen. nov. and Zemynaea gen. nov. using orthogonal and non-orthogonal genome-based approaches.</title>
        <authorList>
            <person name="Bowman J.P."/>
        </authorList>
    </citation>
    <scope>NUCLEOTIDE SEQUENCE [LARGE SCALE GENOMIC DNA]</scope>
    <source>
        <strain evidence="2 3">JCM 31316</strain>
    </source>
</reference>
<protein>
    <submittedName>
        <fullName evidence="2">Antibiotic biosynthesis monooxygenase</fullName>
    </submittedName>
</protein>
<name>A0ABT1ZU87_9BURK</name>
<dbReference type="Proteomes" id="UP001204151">
    <property type="component" value="Unassembled WGS sequence"/>
</dbReference>
<keyword evidence="3" id="KW-1185">Reference proteome</keyword>
<feature type="domain" description="ABM" evidence="1">
    <location>
        <begin position="2"/>
        <end position="90"/>
    </location>
</feature>
<comment type="caution">
    <text evidence="2">The sequence shown here is derived from an EMBL/GenBank/DDBJ whole genome shotgun (WGS) entry which is preliminary data.</text>
</comment>
<organism evidence="2 3">
    <name type="scientific">Massilia pinisoli</name>
    <dbReference type="NCBI Taxonomy" id="1772194"/>
    <lineage>
        <taxon>Bacteria</taxon>
        <taxon>Pseudomonadati</taxon>
        <taxon>Pseudomonadota</taxon>
        <taxon>Betaproteobacteria</taxon>
        <taxon>Burkholderiales</taxon>
        <taxon>Oxalobacteraceae</taxon>
        <taxon>Telluria group</taxon>
        <taxon>Massilia</taxon>
    </lineage>
</organism>
<dbReference type="PROSITE" id="PS51725">
    <property type="entry name" value="ABM"/>
    <property type="match status" value="1"/>
</dbReference>
<dbReference type="InterPro" id="IPR052936">
    <property type="entry name" value="Jasmonate_Hydroxylase-like"/>
</dbReference>
<dbReference type="Pfam" id="PF03992">
    <property type="entry name" value="ABM"/>
    <property type="match status" value="1"/>
</dbReference>
<dbReference type="PANTHER" id="PTHR37811">
    <property type="entry name" value="BLL5343 PROTEIN"/>
    <property type="match status" value="1"/>
</dbReference>
<dbReference type="EMBL" id="JANUGW010000013">
    <property type="protein sequence ID" value="MCS0583497.1"/>
    <property type="molecule type" value="Genomic_DNA"/>
</dbReference>